<keyword evidence="1" id="KW-1133">Transmembrane helix</keyword>
<sequence length="156" mass="15943">MDAGDDRTPLSDPASSRRGAVRTVLAGIVVVVLLTGFTAGGAAMLAAGELPGLPFAVGGAVAQLAAIAIVVTVLRTRSGTGDGSISRSRVASAVAAFVLIRAVLFVTFIGLVLFSLVRVVLGDNWSLLTAGIIGLMLFLLARGARRLTHGLKRTYG</sequence>
<reference evidence="2 3" key="1">
    <citation type="submission" date="2018-10" db="EMBL/GenBank/DDBJ databases">
        <title>Sequencing the genomes of 1000 actinobacteria strains.</title>
        <authorList>
            <person name="Klenk H.-P."/>
        </authorList>
    </citation>
    <scope>NUCLEOTIDE SEQUENCE [LARGE SCALE GENOMIC DNA]</scope>
    <source>
        <strain evidence="2 3">DSM 45175</strain>
    </source>
</reference>
<evidence type="ECO:0008006" key="4">
    <source>
        <dbReference type="Google" id="ProtNLM"/>
    </source>
</evidence>
<evidence type="ECO:0000313" key="2">
    <source>
        <dbReference type="EMBL" id="RKR87385.1"/>
    </source>
</evidence>
<comment type="caution">
    <text evidence="2">The sequence shown here is derived from an EMBL/GenBank/DDBJ whole genome shotgun (WGS) entry which is preliminary data.</text>
</comment>
<keyword evidence="3" id="KW-1185">Reference proteome</keyword>
<evidence type="ECO:0000256" key="1">
    <source>
        <dbReference type="SAM" id="Phobius"/>
    </source>
</evidence>
<keyword evidence="1" id="KW-0812">Transmembrane</keyword>
<feature type="transmembrane region" description="Helical" evidence="1">
    <location>
        <begin position="125"/>
        <end position="144"/>
    </location>
</feature>
<dbReference type="EMBL" id="RBKT01000001">
    <property type="protein sequence ID" value="RKR87385.1"/>
    <property type="molecule type" value="Genomic_DNA"/>
</dbReference>
<accession>A0A495JEP6</accession>
<protein>
    <recommendedName>
        <fullName evidence="4">ATP synthase protein I</fullName>
    </recommendedName>
</protein>
<feature type="transmembrane region" description="Helical" evidence="1">
    <location>
        <begin position="94"/>
        <end position="119"/>
    </location>
</feature>
<dbReference type="Proteomes" id="UP000277671">
    <property type="component" value="Unassembled WGS sequence"/>
</dbReference>
<proteinExistence type="predicted"/>
<organism evidence="2 3">
    <name type="scientific">Micromonospora pisi</name>
    <dbReference type="NCBI Taxonomy" id="589240"/>
    <lineage>
        <taxon>Bacteria</taxon>
        <taxon>Bacillati</taxon>
        <taxon>Actinomycetota</taxon>
        <taxon>Actinomycetes</taxon>
        <taxon>Micromonosporales</taxon>
        <taxon>Micromonosporaceae</taxon>
        <taxon>Micromonospora</taxon>
    </lineage>
</organism>
<name>A0A495JEP6_9ACTN</name>
<feature type="transmembrane region" description="Helical" evidence="1">
    <location>
        <begin position="24"/>
        <end position="47"/>
    </location>
</feature>
<keyword evidence="1" id="KW-0472">Membrane</keyword>
<feature type="transmembrane region" description="Helical" evidence="1">
    <location>
        <begin position="53"/>
        <end position="74"/>
    </location>
</feature>
<dbReference type="AlphaFoldDB" id="A0A495JEP6"/>
<evidence type="ECO:0000313" key="3">
    <source>
        <dbReference type="Proteomes" id="UP000277671"/>
    </source>
</evidence>
<gene>
    <name evidence="2" type="ORF">BDK92_1660</name>
</gene>